<reference evidence="12 13" key="1">
    <citation type="submission" date="2017-04" db="EMBL/GenBank/DDBJ databases">
        <title>Genome sequencing of [Candida] sorbophila.</title>
        <authorList>
            <person name="Ahn J.O."/>
        </authorList>
    </citation>
    <scope>NUCLEOTIDE SEQUENCE [LARGE SCALE GENOMIC DNA]</scope>
    <source>
        <strain evidence="12 13">DS02</strain>
    </source>
</reference>
<evidence type="ECO:0000313" key="13">
    <source>
        <dbReference type="Proteomes" id="UP000238350"/>
    </source>
</evidence>
<evidence type="ECO:0000256" key="3">
    <source>
        <dbReference type="ARBA" id="ARBA00022824"/>
    </source>
</evidence>
<gene>
    <name evidence="8" type="primary">MMM1</name>
    <name evidence="12" type="ORF">B9G98_03644</name>
</gene>
<dbReference type="Pfam" id="PF10296">
    <property type="entry name" value="MMM1"/>
    <property type="match status" value="1"/>
</dbReference>
<dbReference type="GO" id="GO:0032865">
    <property type="term" value="C:ERMES complex"/>
    <property type="evidence" value="ECO:0007669"/>
    <property type="project" value="UniProtKB-UniRule"/>
</dbReference>
<dbReference type="CDD" id="cd21671">
    <property type="entry name" value="SMP_Mmm1"/>
    <property type="match status" value="1"/>
</dbReference>
<feature type="domain" description="SMP-LTD" evidence="11">
    <location>
        <begin position="69"/>
        <end position="266"/>
    </location>
</feature>
<keyword evidence="1" id="KW-0813">Transport</keyword>
<feature type="compositionally biased region" description="Polar residues" evidence="9">
    <location>
        <begin position="345"/>
        <end position="364"/>
    </location>
</feature>
<dbReference type="GO" id="GO:0008289">
    <property type="term" value="F:lipid binding"/>
    <property type="evidence" value="ECO:0007669"/>
    <property type="project" value="UniProtKB-KW"/>
</dbReference>
<evidence type="ECO:0000256" key="7">
    <source>
        <dbReference type="ARBA" id="ARBA00023136"/>
    </source>
</evidence>
<dbReference type="STRING" id="45607.A0A2T0FM09"/>
<dbReference type="AlphaFoldDB" id="A0A2T0FM09"/>
<evidence type="ECO:0000256" key="9">
    <source>
        <dbReference type="SAM" id="MobiDB-lite"/>
    </source>
</evidence>
<comment type="subcellular location">
    <subcellularLocation>
        <location evidence="8">Endoplasmic reticulum membrane</location>
        <topology evidence="8">Single-pass type I membrane protein</topology>
    </subcellularLocation>
    <text evidence="8">The ERMES/MDM complex localizes to a few discrete foci (around 10 per single cell), that represent mitochondria-endoplasmic reticulum junctions. These foci are often found next to mtDNA nucleoids.</text>
</comment>
<evidence type="ECO:0000259" key="11">
    <source>
        <dbReference type="PROSITE" id="PS51847"/>
    </source>
</evidence>
<dbReference type="PROSITE" id="PS51847">
    <property type="entry name" value="SMP"/>
    <property type="match status" value="1"/>
</dbReference>
<keyword evidence="7 8" id="KW-0472">Membrane</keyword>
<evidence type="ECO:0000256" key="8">
    <source>
        <dbReference type="HAMAP-Rule" id="MF_03103"/>
    </source>
</evidence>
<dbReference type="GO" id="GO:1990456">
    <property type="term" value="P:mitochondrion-endoplasmic reticulum membrane tethering"/>
    <property type="evidence" value="ECO:0007669"/>
    <property type="project" value="TreeGrafter"/>
</dbReference>
<comment type="subunit">
    <text evidence="8">Homodimer. Component of the ER-mitochondria encounter structure (ERMES) or MDM complex, composed of MMM1, MDM10, MDM12 and MDM34. A MMM1 homodimer associates with one molecule of MDM12 on each side in a pairwise head-to-tail manner, and the SMP-LTD domains of MMM1 and MDM12 generate a continuous hydrophobic tunnel for phospholipid trafficking.</text>
</comment>
<dbReference type="PANTHER" id="PTHR13466:SF0">
    <property type="entry name" value="SMP-LTD DOMAIN-CONTAINING PROTEIN"/>
    <property type="match status" value="1"/>
</dbReference>
<feature type="compositionally biased region" description="Polar residues" evidence="9">
    <location>
        <begin position="310"/>
        <end position="327"/>
    </location>
</feature>
<comment type="similarity">
    <text evidence="8">Belongs to the MMM1 family.</text>
</comment>
<dbReference type="InterPro" id="IPR019411">
    <property type="entry name" value="MMM1_dom"/>
</dbReference>
<dbReference type="InterPro" id="IPR031468">
    <property type="entry name" value="SMP_LBD"/>
</dbReference>
<dbReference type="InterPro" id="IPR027537">
    <property type="entry name" value="Mmm1"/>
</dbReference>
<keyword evidence="3 8" id="KW-0256">Endoplasmic reticulum</keyword>
<name>A0A2T0FM09_9ASCO</name>
<organism evidence="12 13">
    <name type="scientific">Wickerhamiella sorbophila</name>
    <dbReference type="NCBI Taxonomy" id="45607"/>
    <lineage>
        <taxon>Eukaryota</taxon>
        <taxon>Fungi</taxon>
        <taxon>Dikarya</taxon>
        <taxon>Ascomycota</taxon>
        <taxon>Saccharomycotina</taxon>
        <taxon>Dipodascomycetes</taxon>
        <taxon>Dipodascales</taxon>
        <taxon>Trichomonascaceae</taxon>
        <taxon>Wickerhamiella</taxon>
    </lineage>
</organism>
<accession>A0A2T0FM09</accession>
<comment type="caution">
    <text evidence="12">The sequence shown here is derived from an EMBL/GenBank/DDBJ whole genome shotgun (WGS) entry which is preliminary data.</text>
</comment>
<dbReference type="GO" id="GO:0015914">
    <property type="term" value="P:phospholipid transport"/>
    <property type="evidence" value="ECO:0007669"/>
    <property type="project" value="TreeGrafter"/>
</dbReference>
<feature type="transmembrane region" description="Helical" evidence="10">
    <location>
        <begin position="6"/>
        <end position="27"/>
    </location>
</feature>
<comment type="function">
    <text evidence="8">Component of the ERMES/MDM complex, which serves as a molecular tether to connect the endoplasmic reticulum (ER) and mitochondria. Components of this complex are involved in the control of mitochondrial shape and protein biogenesis, and function in nonvesicular lipid trafficking between the ER and mitochondria. The MDM12-MMM1 subcomplex functions in the major beta-barrel assembly pathway that is responsible for biogenesis of all outer membrane beta-barrel proteins, and acts in a late step after the SAM complex. The MDM10-MDM12-MMM1 subcomplex further acts in the TOM40-specific pathway after the action of the MDM12-MMM1 complex. Essential for establishing and maintaining the structure of mitochondria and maintenance of mtDNA nucleoids.</text>
</comment>
<feature type="region of interest" description="Disordered" evidence="9">
    <location>
        <begin position="299"/>
        <end position="364"/>
    </location>
</feature>
<dbReference type="GO" id="GO:0005789">
    <property type="term" value="C:endoplasmic reticulum membrane"/>
    <property type="evidence" value="ECO:0007669"/>
    <property type="project" value="UniProtKB-SubCell"/>
</dbReference>
<dbReference type="OrthoDB" id="5599157at2759"/>
<evidence type="ECO:0000256" key="2">
    <source>
        <dbReference type="ARBA" id="ARBA00022692"/>
    </source>
</evidence>
<dbReference type="HAMAP" id="MF_03103">
    <property type="entry name" value="Mmm1"/>
    <property type="match status" value="1"/>
</dbReference>
<evidence type="ECO:0000256" key="1">
    <source>
        <dbReference type="ARBA" id="ARBA00022448"/>
    </source>
</evidence>
<dbReference type="PANTHER" id="PTHR13466">
    <property type="entry name" value="TEX2 PROTEIN-RELATED"/>
    <property type="match status" value="1"/>
</dbReference>
<proteinExistence type="inferred from homology"/>
<keyword evidence="4 8" id="KW-1133">Transmembrane helix</keyword>
<dbReference type="Proteomes" id="UP000238350">
    <property type="component" value="Unassembled WGS sequence"/>
</dbReference>
<keyword evidence="6" id="KW-0446">Lipid-binding</keyword>
<dbReference type="EMBL" id="NDIQ01000022">
    <property type="protein sequence ID" value="PRT56024.1"/>
    <property type="molecule type" value="Genomic_DNA"/>
</dbReference>
<evidence type="ECO:0000256" key="10">
    <source>
        <dbReference type="SAM" id="Phobius"/>
    </source>
</evidence>
<sequence>MSSFAIGLLVGQMSVLVVLALLIRFFIFADSPGIKGMPSSEPPVEETITEPLAVDSILEQTYYDVDNHAAESMDWVTVLLALVISSMRQQAMAQDNLLRMLNRILASDKIPSFVDTIRVNELSLGADFPLLNNCRVYRTANSEFSNGLEAQFDVDLKDTITLGVDTRLLLNYPKTMLAYLPVSCSVSLVNFSGRVSVSLVTDEEDRNFITVSFAPNFSMEFRVNSLIGARAKLQDVPKLGQIIENTIRKRFTDKCVRPNYQKIRLPQVWHSPENAQASAATTSANIAATVSTAAATATGLNGPTLDAPSKASNTAPDLQTPQQQQRPISPMPASAPEIITDKSSSEMLGASTSVNGNIYGPASQQRIGEKFRRVASERLYN</sequence>
<dbReference type="GO" id="GO:0045040">
    <property type="term" value="P:protein insertion into mitochondrial outer membrane"/>
    <property type="evidence" value="ECO:0007669"/>
    <property type="project" value="UniProtKB-UniRule"/>
</dbReference>
<keyword evidence="2 8" id="KW-0812">Transmembrane</keyword>
<feature type="topological domain" description="Cytoplasmic" evidence="8">
    <location>
        <begin position="29"/>
        <end position="381"/>
    </location>
</feature>
<keyword evidence="5" id="KW-0445">Lipid transport</keyword>
<evidence type="ECO:0000256" key="6">
    <source>
        <dbReference type="ARBA" id="ARBA00023121"/>
    </source>
</evidence>
<evidence type="ECO:0000313" key="12">
    <source>
        <dbReference type="EMBL" id="PRT56024.1"/>
    </source>
</evidence>
<keyword evidence="13" id="KW-1185">Reference proteome</keyword>
<protein>
    <recommendedName>
        <fullName evidence="8">Maintenance of mitochondrial morphology protein 1</fullName>
    </recommendedName>
</protein>
<feature type="topological domain" description="Lumenal" evidence="8">
    <location>
        <begin position="1"/>
        <end position="7"/>
    </location>
</feature>
<evidence type="ECO:0000256" key="5">
    <source>
        <dbReference type="ARBA" id="ARBA00023055"/>
    </source>
</evidence>
<evidence type="ECO:0000256" key="4">
    <source>
        <dbReference type="ARBA" id="ARBA00022989"/>
    </source>
</evidence>